<dbReference type="PANTHER" id="PTHR12302:SF3">
    <property type="entry name" value="SERINE_THREONINE-PROTEIN KINASE 31"/>
    <property type="match status" value="1"/>
</dbReference>
<dbReference type="Gene3D" id="2.40.50.90">
    <property type="match status" value="1"/>
</dbReference>
<dbReference type="AlphaFoldDB" id="A0A1G9EG25"/>
<evidence type="ECO:0000256" key="1">
    <source>
        <dbReference type="ARBA" id="ARBA00022722"/>
    </source>
</evidence>
<dbReference type="PROSITE" id="PS50830">
    <property type="entry name" value="TNASE_3"/>
    <property type="match status" value="1"/>
</dbReference>
<dbReference type="GO" id="GO:0003676">
    <property type="term" value="F:nucleic acid binding"/>
    <property type="evidence" value="ECO:0007669"/>
    <property type="project" value="InterPro"/>
</dbReference>
<dbReference type="InterPro" id="IPR035437">
    <property type="entry name" value="SNase_OB-fold_sf"/>
</dbReference>
<evidence type="ECO:0000256" key="4">
    <source>
        <dbReference type="SAM" id="MobiDB-lite"/>
    </source>
</evidence>
<dbReference type="PANTHER" id="PTHR12302">
    <property type="entry name" value="EBNA2 BINDING PROTEIN P100"/>
    <property type="match status" value="1"/>
</dbReference>
<protein>
    <submittedName>
        <fullName evidence="6">Micrococcal nuclease</fullName>
    </submittedName>
</protein>
<keyword evidence="3" id="KW-0378">Hydrolase</keyword>
<feature type="region of interest" description="Disordered" evidence="4">
    <location>
        <begin position="1"/>
        <end position="22"/>
    </location>
</feature>
<dbReference type="InterPro" id="IPR016071">
    <property type="entry name" value="Staphylococal_nuclease_OB-fold"/>
</dbReference>
<dbReference type="STRING" id="658219.SAMN05216212_3106"/>
<organism evidence="6 7">
    <name type="scientific">Microbulbifer yueqingensis</name>
    <dbReference type="NCBI Taxonomy" id="658219"/>
    <lineage>
        <taxon>Bacteria</taxon>
        <taxon>Pseudomonadati</taxon>
        <taxon>Pseudomonadota</taxon>
        <taxon>Gammaproteobacteria</taxon>
        <taxon>Cellvibrionales</taxon>
        <taxon>Microbulbiferaceae</taxon>
        <taxon>Microbulbifer</taxon>
    </lineage>
</organism>
<gene>
    <name evidence="6" type="ORF">SAMN05216212_3106</name>
</gene>
<dbReference type="EMBL" id="FNFH01000008">
    <property type="protein sequence ID" value="SDK74985.1"/>
    <property type="molecule type" value="Genomic_DNA"/>
</dbReference>
<dbReference type="InterPro" id="IPR002071">
    <property type="entry name" value="Thermonucl_AS"/>
</dbReference>
<evidence type="ECO:0000313" key="7">
    <source>
        <dbReference type="Proteomes" id="UP000199305"/>
    </source>
</evidence>
<feature type="domain" description="TNase-like" evidence="5">
    <location>
        <begin position="25"/>
        <end position="146"/>
    </location>
</feature>
<dbReference type="Pfam" id="PF00565">
    <property type="entry name" value="SNase"/>
    <property type="match status" value="1"/>
</dbReference>
<dbReference type="SUPFAM" id="SSF50199">
    <property type="entry name" value="Staphylococcal nuclease"/>
    <property type="match status" value="1"/>
</dbReference>
<dbReference type="GO" id="GO:0004519">
    <property type="term" value="F:endonuclease activity"/>
    <property type="evidence" value="ECO:0007669"/>
    <property type="project" value="UniProtKB-KW"/>
</dbReference>
<dbReference type="PROSITE" id="PS01284">
    <property type="entry name" value="TNASE_2"/>
    <property type="match status" value="1"/>
</dbReference>
<evidence type="ECO:0000259" key="5">
    <source>
        <dbReference type="PROSITE" id="PS50830"/>
    </source>
</evidence>
<keyword evidence="1" id="KW-0540">Nuclease</keyword>
<sequence>MAAGGAALDRSQSTFHSGERQPASEILSAEVIRIVDGDTIHIQGADKQPIKIRLAGIDCPERDQPWGDTATRALSRLVTGQVVDIAVVDIDRYGRTVGRVFLRDQNINRVMVKAGNCWAYTRYVRDSKLLELEKEAQLANRGLWSQPKANQIPPWEWRRHK</sequence>
<dbReference type="SMART" id="SM00318">
    <property type="entry name" value="SNc"/>
    <property type="match status" value="1"/>
</dbReference>
<proteinExistence type="predicted"/>
<name>A0A1G9EG25_9GAMM</name>
<evidence type="ECO:0000256" key="3">
    <source>
        <dbReference type="ARBA" id="ARBA00022801"/>
    </source>
</evidence>
<accession>A0A1G9EG25</accession>
<evidence type="ECO:0000313" key="6">
    <source>
        <dbReference type="EMBL" id="SDK74985.1"/>
    </source>
</evidence>
<dbReference type="PROSITE" id="PS01123">
    <property type="entry name" value="TNASE_1"/>
    <property type="match status" value="1"/>
</dbReference>
<dbReference type="GO" id="GO:0016787">
    <property type="term" value="F:hydrolase activity"/>
    <property type="evidence" value="ECO:0007669"/>
    <property type="project" value="UniProtKB-KW"/>
</dbReference>
<keyword evidence="7" id="KW-1185">Reference proteome</keyword>
<dbReference type="Proteomes" id="UP000199305">
    <property type="component" value="Unassembled WGS sequence"/>
</dbReference>
<reference evidence="7" key="1">
    <citation type="submission" date="2016-10" db="EMBL/GenBank/DDBJ databases">
        <authorList>
            <person name="Varghese N."/>
            <person name="Submissions S."/>
        </authorList>
    </citation>
    <scope>NUCLEOTIDE SEQUENCE [LARGE SCALE GENOMIC DNA]</scope>
    <source>
        <strain evidence="7">CGMCC 1.10658</strain>
    </source>
</reference>
<keyword evidence="2" id="KW-0255">Endonuclease</keyword>
<evidence type="ECO:0000256" key="2">
    <source>
        <dbReference type="ARBA" id="ARBA00022759"/>
    </source>
</evidence>